<dbReference type="InterPro" id="IPR025315">
    <property type="entry name" value="DUF4220"/>
</dbReference>
<dbReference type="Proteomes" id="UP000324897">
    <property type="component" value="Unassembled WGS sequence"/>
</dbReference>
<dbReference type="AlphaFoldDB" id="A0A5J9SI05"/>
<dbReference type="InterPro" id="IPR007658">
    <property type="entry name" value="DUF594"/>
</dbReference>
<feature type="non-terminal residue" evidence="3">
    <location>
        <position position="1"/>
    </location>
</feature>
<dbReference type="EMBL" id="RWGY01000864">
    <property type="protein sequence ID" value="TVT98388.1"/>
    <property type="molecule type" value="Genomic_DNA"/>
</dbReference>
<evidence type="ECO:0000256" key="1">
    <source>
        <dbReference type="SAM" id="Phobius"/>
    </source>
</evidence>
<dbReference type="PANTHER" id="PTHR31325">
    <property type="entry name" value="OS01G0798800 PROTEIN-RELATED"/>
    <property type="match status" value="1"/>
</dbReference>
<evidence type="ECO:0000313" key="3">
    <source>
        <dbReference type="EMBL" id="TVT98388.1"/>
    </source>
</evidence>
<keyword evidence="1" id="KW-0472">Membrane</keyword>
<name>A0A5J9SI05_9POAL</name>
<keyword evidence="4" id="KW-1185">Reference proteome</keyword>
<comment type="caution">
    <text evidence="3">The sequence shown here is derived from an EMBL/GenBank/DDBJ whole genome shotgun (WGS) entry which is preliminary data.</text>
</comment>
<dbReference type="Pfam" id="PF13968">
    <property type="entry name" value="DUF4220"/>
    <property type="match status" value="1"/>
</dbReference>
<sequence>MKPKGITDMDEAKDSGDKRVVFNSLKSMPGVYHLFAGRTIDSTYEGSDFELCQPSDEVDSQDQSMMKTLEIELGMVYDDLYTKATVLRTKTGVVFRCTTVVSTTVALVLFLARNKQNYGKADVVITYMLSIGGICMDIWALFIILLSPWTWIWLKIHRRFHWLASLSMRLLSSRLGLSKKRILWSNSMGQFDLASAMGYDNDRPTAWKFGVIRMMGGTVRLLGIGKGAIFWFSKLIGIRYIEVDKEIIRCLSDEVKHVSGSQDEPFCFPLLHPWLHEVFDNKPDLGLAIMFLYVYTELLLWEYPPASAPSDMDGSEVEAVNHREKVRHLAEVCRKLSRYMLYIEITYHEMFTTLVGVENRLDIFRDLAYGDSKSSDVMSWMEKLTNPFDHRPEPEVRVETLEEIQRMWIRIMMYAAGKSRPEMHAAQLARGGELLTFVWLLMLHHGLGDLHMRSFELFSPDPDADKDTAQRYAFNLVGLPARRRTASPTALGSLDPPVAAAAAPCPHSARKVAVPVEERRSLAVPTGELFLGLAALLMHGAGRCLAAPAVEEVEARDGVVWEQDVEAERRSRELTSLGFSFSAAGLLFPYHISDFTLYRPLTFHDSARPDHDLRHHRLIADGNCAEEFLVSVDGNSRGQPDGVCRRLAYSSLNSNTWGQFCMGSSSIFLKLLSHLCNQKLTMVEVSEGSLLPCADSLKSSCVNLTSQDKDMEQTVLAKARVFVTRGGGLM</sequence>
<feature type="domain" description="DUF4220" evidence="2">
    <location>
        <begin position="31"/>
        <end position="194"/>
    </location>
</feature>
<organism evidence="3 4">
    <name type="scientific">Eragrostis curvula</name>
    <name type="common">weeping love grass</name>
    <dbReference type="NCBI Taxonomy" id="38414"/>
    <lineage>
        <taxon>Eukaryota</taxon>
        <taxon>Viridiplantae</taxon>
        <taxon>Streptophyta</taxon>
        <taxon>Embryophyta</taxon>
        <taxon>Tracheophyta</taxon>
        <taxon>Spermatophyta</taxon>
        <taxon>Magnoliopsida</taxon>
        <taxon>Liliopsida</taxon>
        <taxon>Poales</taxon>
        <taxon>Poaceae</taxon>
        <taxon>PACMAD clade</taxon>
        <taxon>Chloridoideae</taxon>
        <taxon>Eragrostideae</taxon>
        <taxon>Eragrostidinae</taxon>
        <taxon>Eragrostis</taxon>
    </lineage>
</organism>
<keyword evidence="1" id="KW-1133">Transmembrane helix</keyword>
<keyword evidence="1" id="KW-0812">Transmembrane</keyword>
<dbReference type="OrthoDB" id="695732at2759"/>
<evidence type="ECO:0000313" key="4">
    <source>
        <dbReference type="Proteomes" id="UP000324897"/>
    </source>
</evidence>
<proteinExistence type="predicted"/>
<protein>
    <recommendedName>
        <fullName evidence="2">DUF4220 domain-containing protein</fullName>
    </recommendedName>
</protein>
<reference evidence="3 4" key="1">
    <citation type="journal article" date="2019" name="Sci. Rep.">
        <title>A high-quality genome of Eragrostis curvula grass provides insights into Poaceae evolution and supports new strategies to enhance forage quality.</title>
        <authorList>
            <person name="Carballo J."/>
            <person name="Santos B.A.C.M."/>
            <person name="Zappacosta D."/>
            <person name="Garbus I."/>
            <person name="Selva J.P."/>
            <person name="Gallo C.A."/>
            <person name="Diaz A."/>
            <person name="Albertini E."/>
            <person name="Caccamo M."/>
            <person name="Echenique V."/>
        </authorList>
    </citation>
    <scope>NUCLEOTIDE SEQUENCE [LARGE SCALE GENOMIC DNA]</scope>
    <source>
        <strain evidence="4">cv. Victoria</strain>
        <tissue evidence="3">Leaf</tissue>
    </source>
</reference>
<dbReference type="Pfam" id="PF04578">
    <property type="entry name" value="DUF594"/>
    <property type="match status" value="1"/>
</dbReference>
<feature type="transmembrane region" description="Helical" evidence="1">
    <location>
        <begin position="124"/>
        <end position="154"/>
    </location>
</feature>
<feature type="transmembrane region" description="Helical" evidence="1">
    <location>
        <begin position="93"/>
        <end position="112"/>
    </location>
</feature>
<dbReference type="Gramene" id="TVT98388">
    <property type="protein sequence ID" value="TVT98388"/>
    <property type="gene ID" value="EJB05_56308"/>
</dbReference>
<accession>A0A5J9SI05</accession>
<gene>
    <name evidence="3" type="ORF">EJB05_56308</name>
</gene>
<evidence type="ECO:0000259" key="2">
    <source>
        <dbReference type="Pfam" id="PF13968"/>
    </source>
</evidence>